<organism evidence="1 2">
    <name type="scientific">Paraclostridium bifermentans ATCC 638 = DSM 14991</name>
    <dbReference type="NCBI Taxonomy" id="1233171"/>
    <lineage>
        <taxon>Bacteria</taxon>
        <taxon>Bacillati</taxon>
        <taxon>Bacillota</taxon>
        <taxon>Clostridia</taxon>
        <taxon>Peptostreptococcales</taxon>
        <taxon>Peptostreptococcaceae</taxon>
        <taxon>Paraclostridium</taxon>
    </lineage>
</organism>
<dbReference type="PATRIC" id="fig|1233171.3.peg.3520"/>
<dbReference type="RefSeq" id="WP_021434519.1">
    <property type="nucleotide sequence ID" value="NZ_AVNC01000023.1"/>
</dbReference>
<accession>T4VE44</accession>
<dbReference type="EMBL" id="AVNC01000023">
    <property type="protein sequence ID" value="EQK39763.1"/>
    <property type="molecule type" value="Genomic_DNA"/>
</dbReference>
<protein>
    <submittedName>
        <fullName evidence="1">Uncharacterized protein</fullName>
    </submittedName>
</protein>
<comment type="caution">
    <text evidence="1">The sequence shown here is derived from an EMBL/GenBank/DDBJ whole genome shotgun (WGS) entry which is preliminary data.</text>
</comment>
<dbReference type="AlphaFoldDB" id="T4VE44"/>
<sequence>MSENKNIENMVKCWTELGWINEEFRKPLEMCIKGIYMQGLSEGKESAIKQIEDYLKNM</sequence>
<evidence type="ECO:0000313" key="1">
    <source>
        <dbReference type="EMBL" id="EQK39763.1"/>
    </source>
</evidence>
<dbReference type="Proteomes" id="UP000015688">
    <property type="component" value="Unassembled WGS sequence"/>
</dbReference>
<gene>
    <name evidence="1" type="ORF">C672_3654</name>
</gene>
<proteinExistence type="predicted"/>
<evidence type="ECO:0000313" key="2">
    <source>
        <dbReference type="Proteomes" id="UP000015688"/>
    </source>
</evidence>
<name>T4VE44_PARBF</name>
<reference evidence="1 2" key="1">
    <citation type="submission" date="2013-06" db="EMBL/GenBank/DDBJ databases">
        <authorList>
            <person name="Walk S."/>
            <person name="Aronoff D."/>
            <person name="Young V.Y."/>
            <person name="Marsh J."/>
            <person name="Harrison L."/>
            <person name="Daugherty S.C."/>
            <person name="Shefchek K.A."/>
            <person name="Hine E.E."/>
            <person name="Tallon L.J."/>
            <person name="Sadzewicz L.K."/>
            <person name="Rasko D.A."/>
        </authorList>
    </citation>
    <scope>NUCLEOTIDE SEQUENCE [LARGE SCALE GENOMIC DNA]</scope>
    <source>
        <strain evidence="1 2">ATCC 638</strain>
    </source>
</reference>